<accession>A0A9D2CQG3</accession>
<evidence type="ECO:0000313" key="1">
    <source>
        <dbReference type="EMBL" id="HIY94128.1"/>
    </source>
</evidence>
<name>A0A9D2CQG3_9MICC</name>
<dbReference type="EMBL" id="DXCN01000005">
    <property type="protein sequence ID" value="HIY94128.1"/>
    <property type="molecule type" value="Genomic_DNA"/>
</dbReference>
<proteinExistence type="predicted"/>
<evidence type="ECO:0000313" key="2">
    <source>
        <dbReference type="Proteomes" id="UP000824134"/>
    </source>
</evidence>
<protein>
    <submittedName>
        <fullName evidence="1">Uncharacterized protein</fullName>
    </submittedName>
</protein>
<gene>
    <name evidence="1" type="ORF">H9821_00475</name>
</gene>
<sequence>MAQNLTPLEEADRELACAQDEAGAQGYLVRSAEHYTAAGDTDNEACVKELLANLEG</sequence>
<dbReference type="AlphaFoldDB" id="A0A9D2CQG3"/>
<reference evidence="1" key="2">
    <citation type="submission" date="2021-04" db="EMBL/GenBank/DDBJ databases">
        <authorList>
            <person name="Gilroy R."/>
        </authorList>
    </citation>
    <scope>NUCLEOTIDE SEQUENCE</scope>
    <source>
        <strain evidence="1">ChiHjej12B11-9195</strain>
    </source>
</reference>
<dbReference type="Proteomes" id="UP000824134">
    <property type="component" value="Unassembled WGS sequence"/>
</dbReference>
<reference evidence="1" key="1">
    <citation type="journal article" date="2021" name="PeerJ">
        <title>Extensive microbial diversity within the chicken gut microbiome revealed by metagenomics and culture.</title>
        <authorList>
            <person name="Gilroy R."/>
            <person name="Ravi A."/>
            <person name="Getino M."/>
            <person name="Pursley I."/>
            <person name="Horton D.L."/>
            <person name="Alikhan N.F."/>
            <person name="Baker D."/>
            <person name="Gharbi K."/>
            <person name="Hall N."/>
            <person name="Watson M."/>
            <person name="Adriaenssens E.M."/>
            <person name="Foster-Nyarko E."/>
            <person name="Jarju S."/>
            <person name="Secka A."/>
            <person name="Antonio M."/>
            <person name="Oren A."/>
            <person name="Chaudhuri R.R."/>
            <person name="La Ragione R."/>
            <person name="Hildebrand F."/>
            <person name="Pallen M.J."/>
        </authorList>
    </citation>
    <scope>NUCLEOTIDE SEQUENCE</scope>
    <source>
        <strain evidence="1">ChiHjej12B11-9195</strain>
    </source>
</reference>
<organism evidence="1 2">
    <name type="scientific">Candidatus Rothia avicola</name>
    <dbReference type="NCBI Taxonomy" id="2840478"/>
    <lineage>
        <taxon>Bacteria</taxon>
        <taxon>Bacillati</taxon>
        <taxon>Actinomycetota</taxon>
        <taxon>Actinomycetes</taxon>
        <taxon>Micrococcales</taxon>
        <taxon>Micrococcaceae</taxon>
        <taxon>Rothia</taxon>
    </lineage>
</organism>
<comment type="caution">
    <text evidence="1">The sequence shown here is derived from an EMBL/GenBank/DDBJ whole genome shotgun (WGS) entry which is preliminary data.</text>
</comment>